<feature type="transmembrane region" description="Helical" evidence="8">
    <location>
        <begin position="521"/>
        <end position="538"/>
    </location>
</feature>
<dbReference type="Pfam" id="PF12607">
    <property type="entry name" value="DUF3772"/>
    <property type="match status" value="1"/>
</dbReference>
<feature type="transmembrane region" description="Helical" evidence="8">
    <location>
        <begin position="206"/>
        <end position="224"/>
    </location>
</feature>
<evidence type="ECO:0000256" key="8">
    <source>
        <dbReference type="SAM" id="Phobius"/>
    </source>
</evidence>
<dbReference type="SUPFAM" id="SSF50182">
    <property type="entry name" value="Sm-like ribonucleoproteins"/>
    <property type="match status" value="1"/>
</dbReference>
<feature type="transmembrane region" description="Helical" evidence="8">
    <location>
        <begin position="327"/>
        <end position="348"/>
    </location>
</feature>
<evidence type="ECO:0000256" key="5">
    <source>
        <dbReference type="ARBA" id="ARBA00022989"/>
    </source>
</evidence>
<dbReference type="SUPFAM" id="SSF82861">
    <property type="entry name" value="Mechanosensitive channel protein MscS (YggB), transmembrane region"/>
    <property type="match status" value="1"/>
</dbReference>
<organism evidence="13 14">
    <name type="scientific">Rhodovulum bhavnagarense</name>
    <dbReference type="NCBI Taxonomy" id="992286"/>
    <lineage>
        <taxon>Bacteria</taxon>
        <taxon>Pseudomonadati</taxon>
        <taxon>Pseudomonadota</taxon>
        <taxon>Alphaproteobacteria</taxon>
        <taxon>Rhodobacterales</taxon>
        <taxon>Paracoccaceae</taxon>
        <taxon>Rhodovulum</taxon>
    </lineage>
</organism>
<comment type="caution">
    <text evidence="13">The sequence shown here is derived from an EMBL/GenBank/DDBJ whole genome shotgun (WGS) entry which is preliminary data.</text>
</comment>
<dbReference type="PANTHER" id="PTHR30347">
    <property type="entry name" value="POTASSIUM CHANNEL RELATED"/>
    <property type="match status" value="1"/>
</dbReference>
<reference evidence="13 14" key="1">
    <citation type="submission" date="2019-03" db="EMBL/GenBank/DDBJ databases">
        <title>Genomic Encyclopedia of Type Strains, Phase IV (KMG-IV): sequencing the most valuable type-strain genomes for metagenomic binning, comparative biology and taxonomic classification.</title>
        <authorList>
            <person name="Goeker M."/>
        </authorList>
    </citation>
    <scope>NUCLEOTIDE SEQUENCE [LARGE SCALE GENOMIC DNA]</scope>
    <source>
        <strain evidence="13 14">DSM 24766</strain>
    </source>
</reference>
<feature type="chain" id="PRO_5020330081" evidence="9">
    <location>
        <begin position="28"/>
        <end position="814"/>
    </location>
</feature>
<dbReference type="EMBL" id="SLXU01000009">
    <property type="protein sequence ID" value="TCP60576.1"/>
    <property type="molecule type" value="Genomic_DNA"/>
</dbReference>
<dbReference type="InterPro" id="IPR023408">
    <property type="entry name" value="MscS_beta-dom_sf"/>
</dbReference>
<dbReference type="GO" id="GO:0008381">
    <property type="term" value="F:mechanosensitive monoatomic ion channel activity"/>
    <property type="evidence" value="ECO:0007669"/>
    <property type="project" value="UniProtKB-ARBA"/>
</dbReference>
<accession>A0A4V2SW10</accession>
<dbReference type="InterPro" id="IPR011066">
    <property type="entry name" value="MscS_channel_C_sf"/>
</dbReference>
<feature type="transmembrane region" description="Helical" evidence="8">
    <location>
        <begin position="559"/>
        <end position="582"/>
    </location>
</feature>
<feature type="transmembrane region" description="Helical" evidence="8">
    <location>
        <begin position="470"/>
        <end position="493"/>
    </location>
</feature>
<evidence type="ECO:0000256" key="3">
    <source>
        <dbReference type="ARBA" id="ARBA00022475"/>
    </source>
</evidence>
<evidence type="ECO:0000256" key="7">
    <source>
        <dbReference type="SAM" id="MobiDB-lite"/>
    </source>
</evidence>
<keyword evidence="4 8" id="KW-0812">Transmembrane</keyword>
<feature type="region of interest" description="Disordered" evidence="7">
    <location>
        <begin position="782"/>
        <end position="814"/>
    </location>
</feature>
<dbReference type="Gene3D" id="2.30.30.60">
    <property type="match status" value="1"/>
</dbReference>
<keyword evidence="9" id="KW-0732">Signal</keyword>
<proteinExistence type="inferred from homology"/>
<evidence type="ECO:0000256" key="4">
    <source>
        <dbReference type="ARBA" id="ARBA00022692"/>
    </source>
</evidence>
<feature type="compositionally biased region" description="Acidic residues" evidence="7">
    <location>
        <begin position="796"/>
        <end position="814"/>
    </location>
</feature>
<feature type="transmembrane region" description="Helical" evidence="8">
    <location>
        <begin position="245"/>
        <end position="266"/>
    </location>
</feature>
<feature type="signal peptide" evidence="9">
    <location>
        <begin position="1"/>
        <end position="27"/>
    </location>
</feature>
<dbReference type="InterPro" id="IPR049278">
    <property type="entry name" value="MS_channel_C"/>
</dbReference>
<dbReference type="OrthoDB" id="9799209at2"/>
<dbReference type="InterPro" id="IPR006685">
    <property type="entry name" value="MscS_channel_2nd"/>
</dbReference>
<name>A0A4V2SW10_9RHOB</name>
<feature type="transmembrane region" description="Helical" evidence="8">
    <location>
        <begin position="588"/>
        <end position="617"/>
    </location>
</feature>
<evidence type="ECO:0000313" key="14">
    <source>
        <dbReference type="Proteomes" id="UP000295050"/>
    </source>
</evidence>
<keyword evidence="3" id="KW-1003">Cell membrane</keyword>
<dbReference type="InterPro" id="IPR010920">
    <property type="entry name" value="LSM_dom_sf"/>
</dbReference>
<comment type="similarity">
    <text evidence="2">Belongs to the MscS (TC 1.A.23) family.</text>
</comment>
<dbReference type="Pfam" id="PF21082">
    <property type="entry name" value="MS_channel_3rd"/>
    <property type="match status" value="1"/>
</dbReference>
<evidence type="ECO:0000313" key="13">
    <source>
        <dbReference type="EMBL" id="TCP60576.1"/>
    </source>
</evidence>
<dbReference type="PROSITE" id="PS01246">
    <property type="entry name" value="UPF0003"/>
    <property type="match status" value="1"/>
</dbReference>
<evidence type="ECO:0000256" key="9">
    <source>
        <dbReference type="SAM" id="SignalP"/>
    </source>
</evidence>
<dbReference type="SUPFAM" id="SSF82689">
    <property type="entry name" value="Mechanosensitive channel protein MscS (YggB), C-terminal domain"/>
    <property type="match status" value="1"/>
</dbReference>
<dbReference type="Gene3D" id="1.10.287.1260">
    <property type="match status" value="1"/>
</dbReference>
<comment type="subcellular location">
    <subcellularLocation>
        <location evidence="1">Cell membrane</location>
        <topology evidence="1">Multi-pass membrane protein</topology>
    </subcellularLocation>
</comment>
<gene>
    <name evidence="13" type="ORF">EV663_10982</name>
</gene>
<protein>
    <submittedName>
        <fullName evidence="13">Small-conductance mechanosensitive channel</fullName>
    </submittedName>
</protein>
<feature type="transmembrane region" description="Helical" evidence="8">
    <location>
        <begin position="401"/>
        <end position="421"/>
    </location>
</feature>
<dbReference type="RefSeq" id="WP_132951719.1">
    <property type="nucleotide sequence ID" value="NZ_SLXU01000009.1"/>
</dbReference>
<feature type="domain" description="Mechanosensitive ion channel MscS" evidence="10">
    <location>
        <begin position="604"/>
        <end position="671"/>
    </location>
</feature>
<evidence type="ECO:0000259" key="12">
    <source>
        <dbReference type="Pfam" id="PF21082"/>
    </source>
</evidence>
<dbReference type="Gene3D" id="3.30.70.100">
    <property type="match status" value="1"/>
</dbReference>
<keyword evidence="6 8" id="KW-0472">Membrane</keyword>
<dbReference type="PANTHER" id="PTHR30347:SF1">
    <property type="entry name" value="MECHANOSENSITIVE CHANNEL MSCK"/>
    <property type="match status" value="1"/>
</dbReference>
<keyword evidence="5 8" id="KW-1133">Transmembrane helix</keyword>
<dbReference type="InterPro" id="IPR022249">
    <property type="entry name" value="DUF3772"/>
</dbReference>
<feature type="transmembrane region" description="Helical" evidence="8">
    <location>
        <begin position="427"/>
        <end position="449"/>
    </location>
</feature>
<evidence type="ECO:0000256" key="1">
    <source>
        <dbReference type="ARBA" id="ARBA00004651"/>
    </source>
</evidence>
<dbReference type="InterPro" id="IPR006686">
    <property type="entry name" value="MscS_channel_CS"/>
</dbReference>
<feature type="domain" description="DUF3772" evidence="11">
    <location>
        <begin position="132"/>
        <end position="182"/>
    </location>
</feature>
<keyword evidence="14" id="KW-1185">Reference proteome</keyword>
<evidence type="ECO:0000259" key="11">
    <source>
        <dbReference type="Pfam" id="PF12607"/>
    </source>
</evidence>
<dbReference type="InterPro" id="IPR011014">
    <property type="entry name" value="MscS_channel_TM-2"/>
</dbReference>
<dbReference type="AlphaFoldDB" id="A0A4V2SW10"/>
<dbReference type="Proteomes" id="UP000295050">
    <property type="component" value="Unassembled WGS sequence"/>
</dbReference>
<evidence type="ECO:0000256" key="6">
    <source>
        <dbReference type="ARBA" id="ARBA00023136"/>
    </source>
</evidence>
<feature type="domain" description="Mechanosensitive ion channel MscS C-terminal" evidence="12">
    <location>
        <begin position="680"/>
        <end position="761"/>
    </location>
</feature>
<dbReference type="GO" id="GO:0005886">
    <property type="term" value="C:plasma membrane"/>
    <property type="evidence" value="ECO:0007669"/>
    <property type="project" value="UniProtKB-SubCell"/>
</dbReference>
<evidence type="ECO:0000256" key="2">
    <source>
        <dbReference type="ARBA" id="ARBA00008017"/>
    </source>
</evidence>
<feature type="transmembrane region" description="Helical" evidence="8">
    <location>
        <begin position="286"/>
        <end position="306"/>
    </location>
</feature>
<dbReference type="Pfam" id="PF00924">
    <property type="entry name" value="MS_channel_2nd"/>
    <property type="match status" value="1"/>
</dbReference>
<evidence type="ECO:0000259" key="10">
    <source>
        <dbReference type="Pfam" id="PF00924"/>
    </source>
</evidence>
<dbReference type="InterPro" id="IPR052702">
    <property type="entry name" value="MscS-like_channel"/>
</dbReference>
<sequence>MIHALRLFALLLALTALPLSSAPPALAQDDTQRQAALDYEDWERLASRAEDVLGVGRASDAALGQLRAQLVDWRSQFLAAQDVNAARIQTLRDQIASIGPPPVEGASEPEEISARRDALQKQLNDLQAPAVRAIEAHSRADGLIRELDTIIRERQADALLNLGPSPINPVNWGEGWRVLRQTVLTVGTEVGDNWRNPVVRADARDALPATFLYLVIAVVLLARGRRWMVRLSRFVTARAPSEGGTVYGALVSLGQIVLPLVGVFALAGALQSSGLLGLRGDRLVQLLPVLGAIILIARWLGGRIFAEVGVSQTILALTPERQREGRINTGIIGLILALSTLVAATAEFESYSDAAVAVLSFPPLLAAGLMLSRMGQLLITHAMTDSQPSGELPYRTRVMRLLGRASVVVGLAGPVLAAVGYTEAAEFFVYPSLMTLALMGFLLVLQRFVTDLYGLLIGHAQDSETAGDALVPVLMGLVLALAALPVLALIWGARVADLTEVWSRFTIGFTVGETRISPVDFLTFALIFALGYTFTRLIQGTLRSTVLPKTRIDPGGQTALVSGVGYIGIFLAAIIAVTTAGIDLSSLAIVAGALSVGIGFGLQNIVSNFVSGIILLIERPVSQGDWIEVGGVQGIVQDISVRSTRIQTFDRTDVIVPNADLVSGMVTNWTRQNLTGRVILKVGVAYGTDTRKVEKILREIGENHPLVMINPPPTIVFQGFGADSLDFELRVILRDINYGLGVRTELNHQIAERFALEGIEIPFAQRDIWVRNVEALAPAMTGRPVAPSAPMHPDEIPTDPPEEDGDGSGEADAR</sequence>